<dbReference type="InterPro" id="IPR051162">
    <property type="entry name" value="T4SS_component"/>
</dbReference>
<dbReference type="SUPFAM" id="SSF52540">
    <property type="entry name" value="P-loop containing nucleoside triphosphate hydrolases"/>
    <property type="match status" value="1"/>
</dbReference>
<evidence type="ECO:0000313" key="2">
    <source>
        <dbReference type="EMBL" id="TQN41693.1"/>
    </source>
</evidence>
<name>A0A543PC82_9ACTN</name>
<dbReference type="OrthoDB" id="3258326at2"/>
<dbReference type="InterPro" id="IPR019476">
    <property type="entry name" value="T4SS_TraD_DNA-bd"/>
</dbReference>
<dbReference type="Gene3D" id="3.40.50.300">
    <property type="entry name" value="P-loop containing nucleotide triphosphate hydrolases"/>
    <property type="match status" value="2"/>
</dbReference>
<evidence type="ECO:0000259" key="1">
    <source>
        <dbReference type="Pfam" id="PF10412"/>
    </source>
</evidence>
<gene>
    <name evidence="2" type="ORF">FHU33_1070</name>
</gene>
<dbReference type="AlphaFoldDB" id="A0A543PC82"/>
<accession>A0A543PC82</accession>
<dbReference type="RefSeq" id="WP_142024411.1">
    <property type="nucleotide sequence ID" value="NZ_VFQE01000001.1"/>
</dbReference>
<organism evidence="2 3">
    <name type="scientific">Blastococcus colisei</name>
    <dbReference type="NCBI Taxonomy" id="1564162"/>
    <lineage>
        <taxon>Bacteria</taxon>
        <taxon>Bacillati</taxon>
        <taxon>Actinomycetota</taxon>
        <taxon>Actinomycetes</taxon>
        <taxon>Geodermatophilales</taxon>
        <taxon>Geodermatophilaceae</taxon>
        <taxon>Blastococcus</taxon>
    </lineage>
</organism>
<dbReference type="PANTHER" id="PTHR30121:SF6">
    <property type="entry name" value="SLR6007 PROTEIN"/>
    <property type="match status" value="1"/>
</dbReference>
<protein>
    <submittedName>
        <fullName evidence="2">Type IV secretion system coupling TraD/TrwB family protein</fullName>
    </submittedName>
</protein>
<dbReference type="PANTHER" id="PTHR30121">
    <property type="entry name" value="UNCHARACTERIZED PROTEIN YJGR-RELATED"/>
    <property type="match status" value="1"/>
</dbReference>
<proteinExistence type="predicted"/>
<comment type="caution">
    <text evidence="2">The sequence shown here is derived from an EMBL/GenBank/DDBJ whole genome shotgun (WGS) entry which is preliminary data.</text>
</comment>
<keyword evidence="3" id="KW-1185">Reference proteome</keyword>
<sequence length="706" mass="76475">MSWRLLQWQRPLPPEVALSVLRQWAADQRSPRLVLEARANRTGVRYLLGGTAPALHDAASVVTRGFPGSALLPAPERSPIEAAGRLQASTRHRAIGRSEPETVVRSILGALTQVTADEQLVLQIVLGPRRIPLSVPTQSPSSVVAPWHQALWHGRGGVIDGEKRTALRDKVSDHGFACTIRLGVSAASPAHRRRLLLGLLAAIRTSEAPGVRLRLIPEPARRLNETRPPWLWPLRLNVREVLALTAWPLGNDELPGQPPAHPRLLAPVAPGPRRGRIVAAPAAPGVAAPLSLSARDALHHLHVIGPTGVGKSVLLGRLIEQDIYDGRAVVVIEPKGDLVDDVLARIPEHRRGDVVVLDPTDARPVGFNPLLRGGQSAEVVADNLLSVFKALYADAWGPRLQDILHACLLTLARRDDASLVMLPLLLTNPGFRRSLTAGLRDPIGLGPFWAWYEALSDAERAAVIAPVMNKLRQWLLRPSLRAVLGQRRPAFSIRQVFTERKILLVPLRSGVMGPEAASLLGSLVVSALWQATHSRAAIPADRRHPVMVYIDEVQDYLHLPTDLGDALAQARGLGVGFTLAHQYLDQLPPAMRSAVLSNARSRVCFQLSHEDAAALAKGHPELSPEDFTALGPFEVYASLFTGGRVTPYASGRTLAPSSPARDAGLLRRASAERYGQAVDAVEAGFAELLEPHKARPDSGRRPRSTS</sequence>
<evidence type="ECO:0000313" key="3">
    <source>
        <dbReference type="Proteomes" id="UP000319865"/>
    </source>
</evidence>
<feature type="domain" description="Type IV secretion system coupling protein TraD DNA-binding" evidence="1">
    <location>
        <begin position="288"/>
        <end position="614"/>
    </location>
</feature>
<dbReference type="Proteomes" id="UP000319865">
    <property type="component" value="Unassembled WGS sequence"/>
</dbReference>
<dbReference type="Pfam" id="PF10412">
    <property type="entry name" value="TrwB_AAD_bind"/>
    <property type="match status" value="1"/>
</dbReference>
<dbReference type="EMBL" id="VFQE01000001">
    <property type="protein sequence ID" value="TQN41693.1"/>
    <property type="molecule type" value="Genomic_DNA"/>
</dbReference>
<reference evidence="2 3" key="1">
    <citation type="submission" date="2019-06" db="EMBL/GenBank/DDBJ databases">
        <title>Sequencing the genomes of 1000 actinobacteria strains.</title>
        <authorList>
            <person name="Klenk H.-P."/>
        </authorList>
    </citation>
    <scope>NUCLEOTIDE SEQUENCE [LARGE SCALE GENOMIC DNA]</scope>
    <source>
        <strain evidence="2 3">DSM 46837</strain>
    </source>
</reference>
<dbReference type="InterPro" id="IPR027417">
    <property type="entry name" value="P-loop_NTPase"/>
</dbReference>
<dbReference type="CDD" id="cd01127">
    <property type="entry name" value="TrwB_TraG_TraD_VirD4"/>
    <property type="match status" value="1"/>
</dbReference>